<proteinExistence type="inferred from homology"/>
<dbReference type="Gene3D" id="2.30.42.10">
    <property type="match status" value="1"/>
</dbReference>
<keyword evidence="2 5" id="KW-0645">Protease</keyword>
<dbReference type="SUPFAM" id="SSF50156">
    <property type="entry name" value="PDZ domain-like"/>
    <property type="match status" value="1"/>
</dbReference>
<dbReference type="EC" id="3.4.21.102" evidence="7"/>
<dbReference type="InterPro" id="IPR041489">
    <property type="entry name" value="PDZ_6"/>
</dbReference>
<dbReference type="InterPro" id="IPR004447">
    <property type="entry name" value="Peptidase_S41A"/>
</dbReference>
<evidence type="ECO:0000256" key="4">
    <source>
        <dbReference type="ARBA" id="ARBA00022825"/>
    </source>
</evidence>
<dbReference type="EMBL" id="CP053452">
    <property type="protein sequence ID" value="QJW96583.1"/>
    <property type="molecule type" value="Genomic_DNA"/>
</dbReference>
<dbReference type="Pfam" id="PF17820">
    <property type="entry name" value="PDZ_6"/>
    <property type="match status" value="1"/>
</dbReference>
<sequence>MPLRNLAWLLIVPALVALGLAISYSAPPPDKDYNRVRQIVDVLAEVDAHFYRKLDDKEQQQLVEDMINGGLHKLDPHSEYLNPAQLKQFESDSEGSFGGVGIILAIDSSTKFLKVDHPMPGTPAYEAGVLAGDLIVKVDGKSTEGLTVPEARKLITGEQGSKVLVTIRRAGRNPADEEVELTRGRITQHPVTGVRRRADDPNRWEWFVDRPNGIALVRVSGFNEQTTKELKAALAEIEGEGGKALILDLRDNPGGLLNQAIDVANLFLPEGAPIVSTRGRDAERERAFKAEKDREVFKPADRHPVVVLVNDGSASASEIVASALQDNKRAVVMGERSYGKGSVQKLLRLQVAGDKAAVKLTTETYWRPNGENMDKRLAPKDKPDEWGVKPNIVVPMTYEERERAAWDYYRSTWVAGKPSALGPNPPAAPAPPAPGSLALALRTQISPTAPPMPDTKVVEDKQLKAAVEELKKKLGGVGTAPRQPARAPELIVG</sequence>
<dbReference type="InterPro" id="IPR005151">
    <property type="entry name" value="Tail-specific_protease"/>
</dbReference>
<gene>
    <name evidence="7" type="ORF">FTUN_4140</name>
</gene>
<evidence type="ECO:0000256" key="1">
    <source>
        <dbReference type="ARBA" id="ARBA00009179"/>
    </source>
</evidence>
<dbReference type="GO" id="GO:0030288">
    <property type="term" value="C:outer membrane-bounded periplasmic space"/>
    <property type="evidence" value="ECO:0007669"/>
    <property type="project" value="TreeGrafter"/>
</dbReference>
<dbReference type="SUPFAM" id="SSF52096">
    <property type="entry name" value="ClpP/crotonase"/>
    <property type="match status" value="1"/>
</dbReference>
<accession>A0A6M5YTD0</accession>
<evidence type="ECO:0000313" key="7">
    <source>
        <dbReference type="EMBL" id="QJW96583.1"/>
    </source>
</evidence>
<dbReference type="CDD" id="cd07560">
    <property type="entry name" value="Peptidase_S41_CPP"/>
    <property type="match status" value="1"/>
</dbReference>
<dbReference type="Gene3D" id="3.90.226.10">
    <property type="entry name" value="2-enoyl-CoA Hydratase, Chain A, domain 1"/>
    <property type="match status" value="1"/>
</dbReference>
<dbReference type="GO" id="GO:0004252">
    <property type="term" value="F:serine-type endopeptidase activity"/>
    <property type="evidence" value="ECO:0007669"/>
    <property type="project" value="UniProtKB-EC"/>
</dbReference>
<dbReference type="SMART" id="SM00228">
    <property type="entry name" value="PDZ"/>
    <property type="match status" value="1"/>
</dbReference>
<evidence type="ECO:0000256" key="3">
    <source>
        <dbReference type="ARBA" id="ARBA00022801"/>
    </source>
</evidence>
<dbReference type="AlphaFoldDB" id="A0A6M5YTD0"/>
<dbReference type="PANTHER" id="PTHR32060:SF30">
    <property type="entry name" value="CARBOXY-TERMINAL PROCESSING PROTEASE CTPA"/>
    <property type="match status" value="1"/>
</dbReference>
<evidence type="ECO:0000313" key="8">
    <source>
        <dbReference type="Proteomes" id="UP000503447"/>
    </source>
</evidence>
<dbReference type="SMART" id="SM00245">
    <property type="entry name" value="TSPc"/>
    <property type="match status" value="1"/>
</dbReference>
<evidence type="ECO:0000259" key="6">
    <source>
        <dbReference type="PROSITE" id="PS50106"/>
    </source>
</evidence>
<evidence type="ECO:0000256" key="2">
    <source>
        <dbReference type="ARBA" id="ARBA00022670"/>
    </source>
</evidence>
<dbReference type="PROSITE" id="PS50106">
    <property type="entry name" value="PDZ"/>
    <property type="match status" value="1"/>
</dbReference>
<comment type="similarity">
    <text evidence="1 5">Belongs to the peptidase S41A family.</text>
</comment>
<dbReference type="NCBIfam" id="TIGR00225">
    <property type="entry name" value="prc"/>
    <property type="match status" value="1"/>
</dbReference>
<dbReference type="RefSeq" id="WP_171472135.1">
    <property type="nucleotide sequence ID" value="NZ_CP053452.2"/>
</dbReference>
<dbReference type="InterPro" id="IPR001478">
    <property type="entry name" value="PDZ"/>
</dbReference>
<name>A0A6M5YTD0_9BACT</name>
<organism evidence="7 8">
    <name type="scientific">Frigoriglobus tundricola</name>
    <dbReference type="NCBI Taxonomy" id="2774151"/>
    <lineage>
        <taxon>Bacteria</taxon>
        <taxon>Pseudomonadati</taxon>
        <taxon>Planctomycetota</taxon>
        <taxon>Planctomycetia</taxon>
        <taxon>Gemmatales</taxon>
        <taxon>Gemmataceae</taxon>
        <taxon>Frigoriglobus</taxon>
    </lineage>
</organism>
<evidence type="ECO:0000256" key="5">
    <source>
        <dbReference type="RuleBase" id="RU004404"/>
    </source>
</evidence>
<dbReference type="Proteomes" id="UP000503447">
    <property type="component" value="Chromosome"/>
</dbReference>
<dbReference type="Pfam" id="PF03572">
    <property type="entry name" value="Peptidase_S41"/>
    <property type="match status" value="1"/>
</dbReference>
<dbReference type="CDD" id="cd06782">
    <property type="entry name" value="cpPDZ_CPP-like"/>
    <property type="match status" value="1"/>
</dbReference>
<protein>
    <submittedName>
        <fullName evidence="7">Carboxyl-terminal protease</fullName>
        <ecNumber evidence="7">3.4.21.102</ecNumber>
    </submittedName>
</protein>
<dbReference type="KEGG" id="ftj:FTUN_4140"/>
<dbReference type="GO" id="GO:0007165">
    <property type="term" value="P:signal transduction"/>
    <property type="evidence" value="ECO:0007669"/>
    <property type="project" value="TreeGrafter"/>
</dbReference>
<dbReference type="InterPro" id="IPR029045">
    <property type="entry name" value="ClpP/crotonase-like_dom_sf"/>
</dbReference>
<reference evidence="8" key="1">
    <citation type="submission" date="2020-05" db="EMBL/GenBank/DDBJ databases">
        <title>Frigoriglobus tundricola gen. nov., sp. nov., a psychrotolerant cellulolytic planctomycete of the family Gemmataceae with two divergent copies of 16S rRNA gene.</title>
        <authorList>
            <person name="Kulichevskaya I.S."/>
            <person name="Ivanova A.A."/>
            <person name="Naumoff D.G."/>
            <person name="Beletsky A.V."/>
            <person name="Rijpstra W.I.C."/>
            <person name="Sinninghe Damste J.S."/>
            <person name="Mardanov A.V."/>
            <person name="Ravin N.V."/>
            <person name="Dedysh S.N."/>
        </authorList>
    </citation>
    <scope>NUCLEOTIDE SEQUENCE [LARGE SCALE GENOMIC DNA]</scope>
    <source>
        <strain evidence="8">PL17</strain>
    </source>
</reference>
<keyword evidence="3 5" id="KW-0378">Hydrolase</keyword>
<dbReference type="Gene3D" id="3.30.750.44">
    <property type="match status" value="1"/>
</dbReference>
<dbReference type="GO" id="GO:0006508">
    <property type="term" value="P:proteolysis"/>
    <property type="evidence" value="ECO:0007669"/>
    <property type="project" value="UniProtKB-KW"/>
</dbReference>
<feature type="domain" description="PDZ" evidence="6">
    <location>
        <begin position="86"/>
        <end position="170"/>
    </location>
</feature>
<dbReference type="InterPro" id="IPR036034">
    <property type="entry name" value="PDZ_sf"/>
</dbReference>
<dbReference type="PANTHER" id="PTHR32060">
    <property type="entry name" value="TAIL-SPECIFIC PROTEASE"/>
    <property type="match status" value="1"/>
</dbReference>
<keyword evidence="4 5" id="KW-0720">Serine protease</keyword>
<keyword evidence="8" id="KW-1185">Reference proteome</keyword>